<dbReference type="PANTHER" id="PTHR30388">
    <property type="entry name" value="ALDEHYDE OXIDOREDUCTASE MOLYBDENUM COFACTOR ASSEMBLY PROTEIN"/>
    <property type="match status" value="1"/>
</dbReference>
<gene>
    <name evidence="3" type="ORF">GGR44_002998</name>
</gene>
<dbReference type="PANTHER" id="PTHR30388:SF4">
    <property type="entry name" value="MOLYBDENUM COFACTOR INSERTION CHAPERONE PAOD"/>
    <property type="match status" value="1"/>
</dbReference>
<dbReference type="Pfam" id="PF02625">
    <property type="entry name" value="XdhC_CoxI"/>
    <property type="match status" value="1"/>
</dbReference>
<evidence type="ECO:0000313" key="3">
    <source>
        <dbReference type="EMBL" id="MBB3983310.1"/>
    </source>
</evidence>
<dbReference type="Proteomes" id="UP000552757">
    <property type="component" value="Unassembled WGS sequence"/>
</dbReference>
<dbReference type="InterPro" id="IPR027051">
    <property type="entry name" value="XdhC_Rossmann_dom"/>
</dbReference>
<evidence type="ECO:0000259" key="2">
    <source>
        <dbReference type="Pfam" id="PF13478"/>
    </source>
</evidence>
<proteinExistence type="predicted"/>
<feature type="domain" description="XdhC Rossmann" evidence="2">
    <location>
        <begin position="143"/>
        <end position="271"/>
    </location>
</feature>
<dbReference type="InterPro" id="IPR052698">
    <property type="entry name" value="MoCofactor_Util/Proc"/>
</dbReference>
<dbReference type="RefSeq" id="WP_183956261.1">
    <property type="nucleotide sequence ID" value="NZ_JACIEB010000008.1"/>
</dbReference>
<feature type="domain" description="XdhC- CoxI" evidence="1">
    <location>
        <begin position="15"/>
        <end position="78"/>
    </location>
</feature>
<accession>A0A7W6DME8</accession>
<dbReference type="InterPro" id="IPR003777">
    <property type="entry name" value="XdhC_CoxI"/>
</dbReference>
<dbReference type="Gene3D" id="3.40.50.720">
    <property type="entry name" value="NAD(P)-binding Rossmann-like Domain"/>
    <property type="match status" value="1"/>
</dbReference>
<organism evidence="3 4">
    <name type="scientific">Sphingobium fontiphilum</name>
    <dbReference type="NCBI Taxonomy" id="944425"/>
    <lineage>
        <taxon>Bacteria</taxon>
        <taxon>Pseudomonadati</taxon>
        <taxon>Pseudomonadota</taxon>
        <taxon>Alphaproteobacteria</taxon>
        <taxon>Sphingomonadales</taxon>
        <taxon>Sphingomonadaceae</taxon>
        <taxon>Sphingobium</taxon>
    </lineage>
</organism>
<protein>
    <submittedName>
        <fullName evidence="3">Xanthine dehydrogenase accessory factor</fullName>
    </submittedName>
</protein>
<dbReference type="EMBL" id="JACIEB010000008">
    <property type="protein sequence ID" value="MBB3983310.1"/>
    <property type="molecule type" value="Genomic_DNA"/>
</dbReference>
<dbReference type="Pfam" id="PF13478">
    <property type="entry name" value="XdhC_C"/>
    <property type="match status" value="1"/>
</dbReference>
<comment type="caution">
    <text evidence="3">The sequence shown here is derived from an EMBL/GenBank/DDBJ whole genome shotgun (WGS) entry which is preliminary data.</text>
</comment>
<dbReference type="AlphaFoldDB" id="A0A7W6DME8"/>
<reference evidence="3 4" key="1">
    <citation type="submission" date="2020-08" db="EMBL/GenBank/DDBJ databases">
        <title>Genomic Encyclopedia of Type Strains, Phase IV (KMG-IV): sequencing the most valuable type-strain genomes for metagenomic binning, comparative biology and taxonomic classification.</title>
        <authorList>
            <person name="Goeker M."/>
        </authorList>
    </citation>
    <scope>NUCLEOTIDE SEQUENCE [LARGE SCALE GENOMIC DNA]</scope>
    <source>
        <strain evidence="3 4">DSM 29348</strain>
    </source>
</reference>
<name>A0A7W6DME8_9SPHN</name>
<sequence>MLRSNDAAPIRLIAEQGGALCTIVRIDESFSRRVGAQLAIAPDGTMVGSLADGCLESELARQAQTAAASGGPVLLRYGAGSPFMDFRLPCGAGIDVLVDPSPCVEQARETVARLDRRIPAQWLLPPQAAPHARGISFLPALSLLTFGAGPEQDRLILLARSAGIDARMVQPGPGGLSLGRPPMDMPVDHWTAIVLLFHDHEWERALLPWALGADAFFIGAIGGRLTRERRIAMLQRAGIDVGRIARLRAPVGLIPHTRDPNTMALSILADVVGRYDALIDEASDQRDADNNAASLSTSVL</sequence>
<evidence type="ECO:0000313" key="4">
    <source>
        <dbReference type="Proteomes" id="UP000552757"/>
    </source>
</evidence>
<keyword evidence="4" id="KW-1185">Reference proteome</keyword>
<evidence type="ECO:0000259" key="1">
    <source>
        <dbReference type="Pfam" id="PF02625"/>
    </source>
</evidence>